<sequence>MQCGALFKNSGLACAIGLIAGVCGLTPTANAADLQPHRAVYDLRLANVNESSEISDVRGRMVYEMTGNACLGYGTTVRFLLEMVSGDGDGQVTDLQISTFEPASQGSLRFSSKTFINAHLVEEVRGAASQSAHSTQVTLKAPEQMEMELEGAIHFPTEHLSALIDAARAGERFLSAYVYDGSEDGTTVFQTSTVMTPFRHIVQTVSHESIRKPARLWQVSSAYFDMHLDGASGEHMPDYEMSYLLDAKGITYELFLDYGSFSVAGDLVDLELLPEEKCQ</sequence>
<comment type="caution">
    <text evidence="2">The sequence shown here is derived from an EMBL/GenBank/DDBJ whole genome shotgun (WGS) entry which is preliminary data.</text>
</comment>
<gene>
    <name evidence="2" type="ORF">A3843_16825</name>
</gene>
<dbReference type="Pfam" id="PF08904">
    <property type="entry name" value="EipB_like"/>
    <property type="match status" value="1"/>
</dbReference>
<keyword evidence="3" id="KW-1185">Reference proteome</keyword>
<keyword evidence="1" id="KW-0732">Signal</keyword>
<evidence type="ECO:0000313" key="3">
    <source>
        <dbReference type="Proteomes" id="UP000185783"/>
    </source>
</evidence>
<feature type="chain" id="PRO_5010530397" description="ATP-binding protein" evidence="1">
    <location>
        <begin position="32"/>
        <end position="279"/>
    </location>
</feature>
<feature type="signal peptide" evidence="1">
    <location>
        <begin position="1"/>
        <end position="31"/>
    </location>
</feature>
<dbReference type="InterPro" id="IPR015000">
    <property type="entry name" value="EipB-like"/>
</dbReference>
<evidence type="ECO:0000256" key="1">
    <source>
        <dbReference type="SAM" id="SignalP"/>
    </source>
</evidence>
<evidence type="ECO:0008006" key="4">
    <source>
        <dbReference type="Google" id="ProtNLM"/>
    </source>
</evidence>
<dbReference type="Proteomes" id="UP000185783">
    <property type="component" value="Unassembled WGS sequence"/>
</dbReference>
<dbReference type="AlphaFoldDB" id="A0A1U7JDS9"/>
<dbReference type="EMBL" id="LVVZ01000032">
    <property type="protein sequence ID" value="OKL42832.1"/>
    <property type="molecule type" value="Genomic_DNA"/>
</dbReference>
<dbReference type="RefSeq" id="WP_051269267.1">
    <property type="nucleotide sequence ID" value="NZ_LVVZ01000032.1"/>
</dbReference>
<dbReference type="STRING" id="197461.A3843_16825"/>
<accession>A0A1U7JDS9</accession>
<protein>
    <recommendedName>
        <fullName evidence="4">ATP-binding protein</fullName>
    </recommendedName>
</protein>
<reference evidence="2 3" key="1">
    <citation type="submission" date="2016-03" db="EMBL/GenBank/DDBJ databases">
        <title>Genome sequence of Nesiotobacter sp. nov., a moderately halophilic alphaproteobacterium isolated from the Yellow Sea, China.</title>
        <authorList>
            <person name="Zhang G."/>
            <person name="Zhang R."/>
        </authorList>
    </citation>
    <scope>NUCLEOTIDE SEQUENCE [LARGE SCALE GENOMIC DNA]</scope>
    <source>
        <strain evidence="2 3">WB1-6</strain>
    </source>
</reference>
<name>A0A1U7JDS9_9HYPH</name>
<proteinExistence type="predicted"/>
<evidence type="ECO:0000313" key="2">
    <source>
        <dbReference type="EMBL" id="OKL42832.1"/>
    </source>
</evidence>
<organism evidence="2 3">
    <name type="scientific">Pseudovibrio exalbescens</name>
    <dbReference type="NCBI Taxonomy" id="197461"/>
    <lineage>
        <taxon>Bacteria</taxon>
        <taxon>Pseudomonadati</taxon>
        <taxon>Pseudomonadota</taxon>
        <taxon>Alphaproteobacteria</taxon>
        <taxon>Hyphomicrobiales</taxon>
        <taxon>Stappiaceae</taxon>
        <taxon>Pseudovibrio</taxon>
    </lineage>
</organism>